<sequence>MKLFTNALSTFFVICITIVILNGAPNKEKKLDRKKKYENNINSENDRSVISISSDGIVNHIREQKKIISEKPHHHKHSKKDRRNKNDKKIKNNNKKNKEKKNKKKCNCKNKKDKKRFRNKIKSGKEIN</sequence>
<name>A0A0K0FYV3_STRVS</name>
<keyword evidence="3" id="KW-1185">Reference proteome</keyword>
<feature type="transmembrane region" description="Helical" evidence="2">
    <location>
        <begin position="6"/>
        <end position="24"/>
    </location>
</feature>
<feature type="compositionally biased region" description="Basic residues" evidence="1">
    <location>
        <begin position="72"/>
        <end position="122"/>
    </location>
</feature>
<evidence type="ECO:0000313" key="3">
    <source>
        <dbReference type="Proteomes" id="UP000035680"/>
    </source>
</evidence>
<keyword evidence="2" id="KW-0812">Transmembrane</keyword>
<dbReference type="AlphaFoldDB" id="A0A0K0FYV3"/>
<proteinExistence type="predicted"/>
<dbReference type="Proteomes" id="UP000035680">
    <property type="component" value="Unassembled WGS sequence"/>
</dbReference>
<keyword evidence="2" id="KW-1133">Transmembrane helix</keyword>
<organism evidence="3 4">
    <name type="scientific">Strongyloides venezuelensis</name>
    <name type="common">Threadworm</name>
    <dbReference type="NCBI Taxonomy" id="75913"/>
    <lineage>
        <taxon>Eukaryota</taxon>
        <taxon>Metazoa</taxon>
        <taxon>Ecdysozoa</taxon>
        <taxon>Nematoda</taxon>
        <taxon>Chromadorea</taxon>
        <taxon>Rhabditida</taxon>
        <taxon>Tylenchina</taxon>
        <taxon>Panagrolaimomorpha</taxon>
        <taxon>Strongyloidoidea</taxon>
        <taxon>Strongyloididae</taxon>
        <taxon>Strongyloides</taxon>
    </lineage>
</organism>
<reference evidence="4" key="2">
    <citation type="submission" date="2015-08" db="UniProtKB">
        <authorList>
            <consortium name="WormBaseParasite"/>
        </authorList>
    </citation>
    <scope>IDENTIFICATION</scope>
</reference>
<accession>A0A0K0FYV3</accession>
<reference evidence="3" key="1">
    <citation type="submission" date="2014-07" db="EMBL/GenBank/DDBJ databases">
        <authorList>
            <person name="Martin A.A"/>
            <person name="De Silva N."/>
        </authorList>
    </citation>
    <scope>NUCLEOTIDE SEQUENCE</scope>
</reference>
<feature type="region of interest" description="Disordered" evidence="1">
    <location>
        <begin position="66"/>
        <end position="128"/>
    </location>
</feature>
<dbReference type="WBParaSite" id="SVE_1763000.1">
    <property type="protein sequence ID" value="SVE_1763000.1"/>
    <property type="gene ID" value="SVE_1763000"/>
</dbReference>
<protein>
    <submittedName>
        <fullName evidence="4">Uncharacterized protein</fullName>
    </submittedName>
</protein>
<evidence type="ECO:0000313" key="4">
    <source>
        <dbReference type="WBParaSite" id="SVE_1763000.1"/>
    </source>
</evidence>
<evidence type="ECO:0000256" key="2">
    <source>
        <dbReference type="SAM" id="Phobius"/>
    </source>
</evidence>
<evidence type="ECO:0000256" key="1">
    <source>
        <dbReference type="SAM" id="MobiDB-lite"/>
    </source>
</evidence>
<keyword evidence="2" id="KW-0472">Membrane</keyword>